<gene>
    <name evidence="1" type="ORF">J41TS4_22690</name>
</gene>
<name>A0A919Y1R2_9BACL</name>
<evidence type="ECO:0000313" key="1">
    <source>
        <dbReference type="EMBL" id="GIO42511.1"/>
    </source>
</evidence>
<organism evidence="1 2">
    <name type="scientific">Paenibacillus apis</name>
    <dbReference type="NCBI Taxonomy" id="1792174"/>
    <lineage>
        <taxon>Bacteria</taxon>
        <taxon>Bacillati</taxon>
        <taxon>Bacillota</taxon>
        <taxon>Bacilli</taxon>
        <taxon>Bacillales</taxon>
        <taxon>Paenibacillaceae</taxon>
        <taxon>Paenibacillus</taxon>
    </lineage>
</organism>
<proteinExistence type="predicted"/>
<sequence>MSESEQQQKSSTDKKQEYKQRYYNKEMTEIFESFEWPLYELFDRADGIMAKISTEASACQIPAEFRANFMRERVIDMFEQIAEQRMGKKDAM</sequence>
<comment type="caution">
    <text evidence="1">The sequence shown here is derived from an EMBL/GenBank/DDBJ whole genome shotgun (WGS) entry which is preliminary data.</text>
</comment>
<evidence type="ECO:0000313" key="2">
    <source>
        <dbReference type="Proteomes" id="UP000678895"/>
    </source>
</evidence>
<dbReference type="AlphaFoldDB" id="A0A919Y1R2"/>
<dbReference type="Proteomes" id="UP000678895">
    <property type="component" value="Unassembled WGS sequence"/>
</dbReference>
<reference evidence="1" key="1">
    <citation type="submission" date="2021-03" db="EMBL/GenBank/DDBJ databases">
        <title>Antimicrobial resistance genes in bacteria isolated from Japanese honey, and their potential for conferring macrolide and lincosamide resistance in the American foulbrood pathogen Paenibacillus larvae.</title>
        <authorList>
            <person name="Okamoto M."/>
            <person name="Kumagai M."/>
            <person name="Kanamori H."/>
            <person name="Takamatsu D."/>
        </authorList>
    </citation>
    <scope>NUCLEOTIDE SEQUENCE</scope>
    <source>
        <strain evidence="1">J41TS4</strain>
    </source>
</reference>
<keyword evidence="2" id="KW-1185">Reference proteome</keyword>
<accession>A0A919Y1R2</accession>
<dbReference type="EMBL" id="BORS01000007">
    <property type="protein sequence ID" value="GIO42511.1"/>
    <property type="molecule type" value="Genomic_DNA"/>
</dbReference>
<dbReference type="RefSeq" id="WP_301627327.1">
    <property type="nucleotide sequence ID" value="NZ_BORS01000007.1"/>
</dbReference>
<protein>
    <submittedName>
        <fullName evidence="1">Uncharacterized protein</fullName>
    </submittedName>
</protein>